<dbReference type="EMBL" id="BMAT01003167">
    <property type="protein sequence ID" value="GFS21315.1"/>
    <property type="molecule type" value="Genomic_DNA"/>
</dbReference>
<protein>
    <submittedName>
        <fullName evidence="1">Uncharacterized protein</fullName>
    </submittedName>
</protein>
<reference evidence="1 2" key="1">
    <citation type="journal article" date="2021" name="Elife">
        <title>Chloroplast acquisition without the gene transfer in kleptoplastic sea slugs, Plakobranchus ocellatus.</title>
        <authorList>
            <person name="Maeda T."/>
            <person name="Takahashi S."/>
            <person name="Yoshida T."/>
            <person name="Shimamura S."/>
            <person name="Takaki Y."/>
            <person name="Nagai Y."/>
            <person name="Toyoda A."/>
            <person name="Suzuki Y."/>
            <person name="Arimoto A."/>
            <person name="Ishii H."/>
            <person name="Satoh N."/>
            <person name="Nishiyama T."/>
            <person name="Hasebe M."/>
            <person name="Maruyama T."/>
            <person name="Minagawa J."/>
            <person name="Obokata J."/>
            <person name="Shigenobu S."/>
        </authorList>
    </citation>
    <scope>NUCLEOTIDE SEQUENCE [LARGE SCALE GENOMIC DNA]</scope>
</reference>
<organism evidence="1 2">
    <name type="scientific">Elysia marginata</name>
    <dbReference type="NCBI Taxonomy" id="1093978"/>
    <lineage>
        <taxon>Eukaryota</taxon>
        <taxon>Metazoa</taxon>
        <taxon>Spiralia</taxon>
        <taxon>Lophotrochozoa</taxon>
        <taxon>Mollusca</taxon>
        <taxon>Gastropoda</taxon>
        <taxon>Heterobranchia</taxon>
        <taxon>Euthyneura</taxon>
        <taxon>Panpulmonata</taxon>
        <taxon>Sacoglossa</taxon>
        <taxon>Placobranchoidea</taxon>
        <taxon>Plakobranchidae</taxon>
        <taxon>Elysia</taxon>
    </lineage>
</organism>
<evidence type="ECO:0000313" key="1">
    <source>
        <dbReference type="EMBL" id="GFS21315.1"/>
    </source>
</evidence>
<accession>A0AAV4JFZ5</accession>
<name>A0AAV4JFZ5_9GAST</name>
<dbReference type="Proteomes" id="UP000762676">
    <property type="component" value="Unassembled WGS sequence"/>
</dbReference>
<comment type="caution">
    <text evidence="1">The sequence shown here is derived from an EMBL/GenBank/DDBJ whole genome shotgun (WGS) entry which is preliminary data.</text>
</comment>
<keyword evidence="2" id="KW-1185">Reference proteome</keyword>
<gene>
    <name evidence="1" type="ORF">ElyMa_001591600</name>
</gene>
<proteinExistence type="predicted"/>
<dbReference type="AlphaFoldDB" id="A0AAV4JFZ5"/>
<sequence>MDRINCFPKATATWHGRVSNPRPPDLESDALTTLPRCPYLLQLLSRTSLENSGFRMTSLDVIGLSEAPVSRVAAIGSRPTLDLGSPKVGLSQVASDRRWRLDQKQHRSVHLTRSAISNTSCPRYATLATHFEPGAGGIFHVNRSVN</sequence>
<evidence type="ECO:0000313" key="2">
    <source>
        <dbReference type="Proteomes" id="UP000762676"/>
    </source>
</evidence>